<dbReference type="Gene3D" id="3.40.630.30">
    <property type="match status" value="1"/>
</dbReference>
<proteinExistence type="predicted"/>
<feature type="domain" description="N-acetyltransferase" evidence="1">
    <location>
        <begin position="1"/>
        <end position="149"/>
    </location>
</feature>
<dbReference type="RefSeq" id="WP_058483470.1">
    <property type="nucleotide sequence ID" value="NZ_CAAAII010000001.1"/>
</dbReference>
<dbReference type="OrthoDB" id="9806849at2"/>
<evidence type="ECO:0000313" key="3">
    <source>
        <dbReference type="Proteomes" id="UP000054877"/>
    </source>
</evidence>
<comment type="caution">
    <text evidence="2">The sequence shown here is derived from an EMBL/GenBank/DDBJ whole genome shotgun (WGS) entry which is preliminary data.</text>
</comment>
<dbReference type="PROSITE" id="PS51186">
    <property type="entry name" value="GNAT"/>
    <property type="match status" value="1"/>
</dbReference>
<sequence length="163" mass="19031">MQYRRANVSELPKINEFIYQSKNYWGYSPTFMMDFMNKWGVTLSFFETCEIILAEENNTLLGLFAFKINEDNKPELDLFFINAKKIQQGLGKLVWQQAIEYAKNKGWHEFLLISDPNAEGFYRAMGAEVIDTYESFPGRFVPIMQIKISKQSLIPESFSLKIP</sequence>
<dbReference type="CDD" id="cd04301">
    <property type="entry name" value="NAT_SF"/>
    <property type="match status" value="1"/>
</dbReference>
<dbReference type="GO" id="GO:0016747">
    <property type="term" value="F:acyltransferase activity, transferring groups other than amino-acyl groups"/>
    <property type="evidence" value="ECO:0007669"/>
    <property type="project" value="InterPro"/>
</dbReference>
<dbReference type="InterPro" id="IPR000182">
    <property type="entry name" value="GNAT_dom"/>
</dbReference>
<dbReference type="PATRIC" id="fig|452.5.peg.1711"/>
<dbReference type="EMBL" id="LNYX01000014">
    <property type="protein sequence ID" value="KTD64035.1"/>
    <property type="molecule type" value="Genomic_DNA"/>
</dbReference>
<evidence type="ECO:0000259" key="1">
    <source>
        <dbReference type="PROSITE" id="PS51186"/>
    </source>
</evidence>
<reference evidence="2 3" key="1">
    <citation type="submission" date="2015-11" db="EMBL/GenBank/DDBJ databases">
        <title>Genomic analysis of 38 Legionella species identifies large and diverse effector repertoires.</title>
        <authorList>
            <person name="Burstein D."/>
            <person name="Amaro F."/>
            <person name="Zusman T."/>
            <person name="Lifshitz Z."/>
            <person name="Cohen O."/>
            <person name="Gilbert J.A."/>
            <person name="Pupko T."/>
            <person name="Shuman H.A."/>
            <person name="Segal G."/>
        </authorList>
    </citation>
    <scope>NUCLEOTIDE SEQUENCE [LARGE SCALE GENOMIC DNA]</scope>
    <source>
        <strain evidence="2 3">Mt.St.Helens-9</strain>
    </source>
</reference>
<dbReference type="AlphaFoldDB" id="A0A0W0Z5G5"/>
<dbReference type="SUPFAM" id="SSF55729">
    <property type="entry name" value="Acyl-CoA N-acyltransferases (Nat)"/>
    <property type="match status" value="1"/>
</dbReference>
<evidence type="ECO:0000313" key="2">
    <source>
        <dbReference type="EMBL" id="KTD64035.1"/>
    </source>
</evidence>
<dbReference type="STRING" id="452.Lspi_1554"/>
<dbReference type="InterPro" id="IPR016181">
    <property type="entry name" value="Acyl_CoA_acyltransferase"/>
</dbReference>
<organism evidence="2 3">
    <name type="scientific">Legionella spiritensis</name>
    <dbReference type="NCBI Taxonomy" id="452"/>
    <lineage>
        <taxon>Bacteria</taxon>
        <taxon>Pseudomonadati</taxon>
        <taxon>Pseudomonadota</taxon>
        <taxon>Gammaproteobacteria</taxon>
        <taxon>Legionellales</taxon>
        <taxon>Legionellaceae</taxon>
        <taxon>Legionella</taxon>
    </lineage>
</organism>
<name>A0A0W0Z5G5_LEGSP</name>
<accession>A0A0W0Z5G5</accession>
<protein>
    <recommendedName>
        <fullName evidence="1">N-acetyltransferase domain-containing protein</fullName>
    </recommendedName>
</protein>
<gene>
    <name evidence="2" type="ORF">Lspi_1554</name>
</gene>
<dbReference type="Proteomes" id="UP000054877">
    <property type="component" value="Unassembled WGS sequence"/>
</dbReference>
<dbReference type="Pfam" id="PF13673">
    <property type="entry name" value="Acetyltransf_10"/>
    <property type="match status" value="1"/>
</dbReference>
<keyword evidence="3" id="KW-1185">Reference proteome</keyword>